<dbReference type="Proteomes" id="UP001153555">
    <property type="component" value="Unassembled WGS sequence"/>
</dbReference>
<evidence type="ECO:0000256" key="4">
    <source>
        <dbReference type="ARBA" id="ARBA00022692"/>
    </source>
</evidence>
<keyword evidence="8" id="KW-0653">Protein transport</keyword>
<dbReference type="GO" id="GO:0005789">
    <property type="term" value="C:endoplasmic reticulum membrane"/>
    <property type="evidence" value="ECO:0007669"/>
    <property type="project" value="UniProtKB-SubCell"/>
</dbReference>
<reference evidence="12" key="1">
    <citation type="submission" date="2019-12" db="EMBL/GenBank/DDBJ databases">
        <authorList>
            <person name="Scholes J."/>
        </authorList>
    </citation>
    <scope>NUCLEOTIDE SEQUENCE</scope>
</reference>
<accession>A0A9N7RBN2</accession>
<evidence type="ECO:0000313" key="12">
    <source>
        <dbReference type="EMBL" id="CAA0820546.1"/>
    </source>
</evidence>
<keyword evidence="4 11" id="KW-0812">Transmembrane</keyword>
<proteinExistence type="predicted"/>
<dbReference type="EMBL" id="CACSLK010020742">
    <property type="protein sequence ID" value="CAA0820546.1"/>
    <property type="molecule type" value="Genomic_DNA"/>
</dbReference>
<dbReference type="GO" id="GO:0003400">
    <property type="term" value="P:regulation of COPII vesicle coating"/>
    <property type="evidence" value="ECO:0007669"/>
    <property type="project" value="TreeGrafter"/>
</dbReference>
<dbReference type="InterPro" id="IPR011044">
    <property type="entry name" value="Quino_amine_DH_bsu"/>
</dbReference>
<evidence type="ECO:0000313" key="13">
    <source>
        <dbReference type="Proteomes" id="UP001153555"/>
    </source>
</evidence>
<evidence type="ECO:0000256" key="10">
    <source>
        <dbReference type="ARBA" id="ARBA00023136"/>
    </source>
</evidence>
<feature type="transmembrane region" description="Helical" evidence="11">
    <location>
        <begin position="80"/>
        <end position="97"/>
    </location>
</feature>
<evidence type="ECO:0000256" key="1">
    <source>
        <dbReference type="ARBA" id="ARBA00004389"/>
    </source>
</evidence>
<keyword evidence="7" id="KW-0931">ER-Golgi transport</keyword>
<dbReference type="GO" id="GO:0015031">
    <property type="term" value="P:protein transport"/>
    <property type="evidence" value="ECO:0007669"/>
    <property type="project" value="UniProtKB-KW"/>
</dbReference>
<evidence type="ECO:0000256" key="2">
    <source>
        <dbReference type="ARBA" id="ARBA00022448"/>
    </source>
</evidence>
<dbReference type="SUPFAM" id="SSF50969">
    <property type="entry name" value="YVTN repeat-like/Quinoprotein amine dehydrogenase"/>
    <property type="match status" value="1"/>
</dbReference>
<keyword evidence="6" id="KW-0256">Endoplasmic reticulum</keyword>
<evidence type="ECO:0000256" key="6">
    <source>
        <dbReference type="ARBA" id="ARBA00022824"/>
    </source>
</evidence>
<keyword evidence="2" id="KW-0813">Transport</keyword>
<evidence type="ECO:0000256" key="11">
    <source>
        <dbReference type="SAM" id="Phobius"/>
    </source>
</evidence>
<protein>
    <submittedName>
        <fullName evidence="12">Transducin/WD40 repeat-like superfamily protein</fullName>
    </submittedName>
</protein>
<dbReference type="InterPro" id="IPR045260">
    <property type="entry name" value="Sec12-like"/>
</dbReference>
<dbReference type="OrthoDB" id="1911843at2759"/>
<organism evidence="12 13">
    <name type="scientific">Striga hermonthica</name>
    <name type="common">Purple witchweed</name>
    <name type="synonym">Buchnera hermonthica</name>
    <dbReference type="NCBI Taxonomy" id="68872"/>
    <lineage>
        <taxon>Eukaryota</taxon>
        <taxon>Viridiplantae</taxon>
        <taxon>Streptophyta</taxon>
        <taxon>Embryophyta</taxon>
        <taxon>Tracheophyta</taxon>
        <taxon>Spermatophyta</taxon>
        <taxon>Magnoliopsida</taxon>
        <taxon>eudicotyledons</taxon>
        <taxon>Gunneridae</taxon>
        <taxon>Pentapetalae</taxon>
        <taxon>asterids</taxon>
        <taxon>lamiids</taxon>
        <taxon>Lamiales</taxon>
        <taxon>Orobanchaceae</taxon>
        <taxon>Buchnereae</taxon>
        <taxon>Striga</taxon>
    </lineage>
</organism>
<keyword evidence="3" id="KW-0853">WD repeat</keyword>
<dbReference type="PANTHER" id="PTHR23284">
    <property type="entry name" value="PROLACTIN REGULATORY ELEMENT BINDING PROTEIN"/>
    <property type="match status" value="1"/>
</dbReference>
<dbReference type="Gene3D" id="2.130.10.10">
    <property type="entry name" value="YVTN repeat-like/Quinoprotein amine dehydrogenase"/>
    <property type="match status" value="1"/>
</dbReference>
<keyword evidence="10 11" id="KW-0472">Membrane</keyword>
<keyword evidence="5" id="KW-0677">Repeat</keyword>
<dbReference type="GO" id="GO:0006888">
    <property type="term" value="P:endoplasmic reticulum to Golgi vesicle-mediated transport"/>
    <property type="evidence" value="ECO:0007669"/>
    <property type="project" value="TreeGrafter"/>
</dbReference>
<keyword evidence="13" id="KW-1185">Reference proteome</keyword>
<dbReference type="PANTHER" id="PTHR23284:SF0">
    <property type="entry name" value="PROLACTIN REGULATORY ELEMENT-BINDING PROTEIN"/>
    <property type="match status" value="1"/>
</dbReference>
<dbReference type="InterPro" id="IPR015943">
    <property type="entry name" value="WD40/YVTN_repeat-like_dom_sf"/>
</dbReference>
<name>A0A9N7RBN2_STRHE</name>
<dbReference type="GO" id="GO:0005085">
    <property type="term" value="F:guanyl-nucleotide exchange factor activity"/>
    <property type="evidence" value="ECO:0007669"/>
    <property type="project" value="InterPro"/>
</dbReference>
<comment type="subcellular location">
    <subcellularLocation>
        <location evidence="1">Endoplasmic reticulum membrane</location>
        <topology evidence="1">Single-pass membrane protein</topology>
    </subcellularLocation>
</comment>
<keyword evidence="9 11" id="KW-1133">Transmembrane helix</keyword>
<evidence type="ECO:0000256" key="5">
    <source>
        <dbReference type="ARBA" id="ARBA00022737"/>
    </source>
</evidence>
<sequence length="107" mass="11791">MLLVTVPTICSISRDKGGRIIKWITSSWERIRSANVSRDPVSAFNVSPDGKLLAVALVSASLDSSARVTLIREKKNDESSFWTAILIILFAMAVYYARTGSFLPLTK</sequence>
<evidence type="ECO:0000256" key="8">
    <source>
        <dbReference type="ARBA" id="ARBA00022927"/>
    </source>
</evidence>
<comment type="caution">
    <text evidence="12">The sequence shown here is derived from an EMBL/GenBank/DDBJ whole genome shotgun (WGS) entry which is preliminary data.</text>
</comment>
<evidence type="ECO:0000256" key="3">
    <source>
        <dbReference type="ARBA" id="ARBA00022574"/>
    </source>
</evidence>
<evidence type="ECO:0000256" key="7">
    <source>
        <dbReference type="ARBA" id="ARBA00022892"/>
    </source>
</evidence>
<dbReference type="AlphaFoldDB" id="A0A9N7RBN2"/>
<gene>
    <name evidence="12" type="ORF">SHERM_18548</name>
</gene>
<evidence type="ECO:0000256" key="9">
    <source>
        <dbReference type="ARBA" id="ARBA00022989"/>
    </source>
</evidence>